<proteinExistence type="predicted"/>
<name>A0ACB9HJQ9_9ASTR</name>
<protein>
    <submittedName>
        <fullName evidence="1">Uncharacterized protein</fullName>
    </submittedName>
</protein>
<reference evidence="2" key="1">
    <citation type="journal article" date="2022" name="Mol. Ecol. Resour.">
        <title>The genomes of chicory, endive, great burdock and yacon provide insights into Asteraceae palaeo-polyploidization history and plant inulin production.</title>
        <authorList>
            <person name="Fan W."/>
            <person name="Wang S."/>
            <person name="Wang H."/>
            <person name="Wang A."/>
            <person name="Jiang F."/>
            <person name="Liu H."/>
            <person name="Zhao H."/>
            <person name="Xu D."/>
            <person name="Zhang Y."/>
        </authorList>
    </citation>
    <scope>NUCLEOTIDE SEQUENCE [LARGE SCALE GENOMIC DNA]</scope>
    <source>
        <strain evidence="2">cv. Yunnan</strain>
    </source>
</reference>
<organism evidence="1 2">
    <name type="scientific">Smallanthus sonchifolius</name>
    <dbReference type="NCBI Taxonomy" id="185202"/>
    <lineage>
        <taxon>Eukaryota</taxon>
        <taxon>Viridiplantae</taxon>
        <taxon>Streptophyta</taxon>
        <taxon>Embryophyta</taxon>
        <taxon>Tracheophyta</taxon>
        <taxon>Spermatophyta</taxon>
        <taxon>Magnoliopsida</taxon>
        <taxon>eudicotyledons</taxon>
        <taxon>Gunneridae</taxon>
        <taxon>Pentapetalae</taxon>
        <taxon>asterids</taxon>
        <taxon>campanulids</taxon>
        <taxon>Asterales</taxon>
        <taxon>Asteraceae</taxon>
        <taxon>Asteroideae</taxon>
        <taxon>Heliantheae alliance</taxon>
        <taxon>Millerieae</taxon>
        <taxon>Smallanthus</taxon>
    </lineage>
</organism>
<gene>
    <name evidence="1" type="ORF">L1987_38828</name>
</gene>
<reference evidence="1 2" key="2">
    <citation type="journal article" date="2022" name="Mol. Ecol. Resour.">
        <title>The genomes of chicory, endive, great burdock and yacon provide insights into Asteraceae paleo-polyploidization history and plant inulin production.</title>
        <authorList>
            <person name="Fan W."/>
            <person name="Wang S."/>
            <person name="Wang H."/>
            <person name="Wang A."/>
            <person name="Jiang F."/>
            <person name="Liu H."/>
            <person name="Zhao H."/>
            <person name="Xu D."/>
            <person name="Zhang Y."/>
        </authorList>
    </citation>
    <scope>NUCLEOTIDE SEQUENCE [LARGE SCALE GENOMIC DNA]</scope>
    <source>
        <strain evidence="2">cv. Yunnan</strain>
        <tissue evidence="1">Leaves</tissue>
    </source>
</reference>
<comment type="caution">
    <text evidence="1">The sequence shown here is derived from an EMBL/GenBank/DDBJ whole genome shotgun (WGS) entry which is preliminary data.</text>
</comment>
<sequence length="108" mass="12182">MLIGMPAANEEDLVKDNVTNDRDLVDLSVHAAIHIVALFVWLAVDLKALGSSSLWRSVWCYFQFWLNVQAMILLGMPATNEEDVVKDNVMDDRDLVDLSIHDVTHLDC</sequence>
<dbReference type="EMBL" id="CM042029">
    <property type="protein sequence ID" value="KAI3796163.1"/>
    <property type="molecule type" value="Genomic_DNA"/>
</dbReference>
<evidence type="ECO:0000313" key="1">
    <source>
        <dbReference type="EMBL" id="KAI3796163.1"/>
    </source>
</evidence>
<evidence type="ECO:0000313" key="2">
    <source>
        <dbReference type="Proteomes" id="UP001056120"/>
    </source>
</evidence>
<accession>A0ACB9HJQ9</accession>
<dbReference type="Proteomes" id="UP001056120">
    <property type="component" value="Linkage Group LG12"/>
</dbReference>
<keyword evidence="2" id="KW-1185">Reference proteome</keyword>